<dbReference type="STRING" id="50990.A0A4Y7Q735"/>
<evidence type="ECO:0000256" key="8">
    <source>
        <dbReference type="ARBA" id="ARBA00023242"/>
    </source>
</evidence>
<evidence type="ECO:0000313" key="11">
    <source>
        <dbReference type="EMBL" id="TDL23141.1"/>
    </source>
</evidence>
<keyword evidence="12" id="KW-1185">Reference proteome</keyword>
<dbReference type="GO" id="GO:0005634">
    <property type="term" value="C:nucleus"/>
    <property type="evidence" value="ECO:0007669"/>
    <property type="project" value="UniProtKB-SubCell"/>
</dbReference>
<keyword evidence="9" id="KW-0234">DNA repair</keyword>
<keyword evidence="8 9" id="KW-0539">Nucleus</keyword>
<comment type="subunit">
    <text evidence="9">Component of the NuA4 histone acetyltransferase complex.</text>
</comment>
<dbReference type="GO" id="GO:0006325">
    <property type="term" value="P:chromatin organization"/>
    <property type="evidence" value="ECO:0007669"/>
    <property type="project" value="UniProtKB-KW"/>
</dbReference>
<reference evidence="11 12" key="1">
    <citation type="submission" date="2018-06" db="EMBL/GenBank/DDBJ databases">
        <title>A transcriptomic atlas of mushroom development highlights an independent origin of complex multicellularity.</title>
        <authorList>
            <consortium name="DOE Joint Genome Institute"/>
            <person name="Krizsan K."/>
            <person name="Almasi E."/>
            <person name="Merenyi Z."/>
            <person name="Sahu N."/>
            <person name="Viragh M."/>
            <person name="Koszo T."/>
            <person name="Mondo S."/>
            <person name="Kiss B."/>
            <person name="Balint B."/>
            <person name="Kues U."/>
            <person name="Barry K."/>
            <person name="Hegedus J.C."/>
            <person name="Henrissat B."/>
            <person name="Johnson J."/>
            <person name="Lipzen A."/>
            <person name="Ohm R."/>
            <person name="Nagy I."/>
            <person name="Pangilinan J."/>
            <person name="Yan J."/>
            <person name="Xiong Y."/>
            <person name="Grigoriev I.V."/>
            <person name="Hibbett D.S."/>
            <person name="Nagy L.G."/>
        </authorList>
    </citation>
    <scope>NUCLEOTIDE SEQUENCE [LARGE SCALE GENOMIC DNA]</scope>
    <source>
        <strain evidence="11 12">SZMC22713</strain>
    </source>
</reference>
<evidence type="ECO:0000313" key="12">
    <source>
        <dbReference type="Proteomes" id="UP000294933"/>
    </source>
</evidence>
<keyword evidence="9" id="KW-0227">DNA damage</keyword>
<comment type="subcellular location">
    <subcellularLocation>
        <location evidence="1 9">Nucleus</location>
    </subcellularLocation>
</comment>
<sequence>MASEPVPSAEDKAHYDASRKELIQALSKKRAVDKQLAQLEVQIFNFEGSYLADTTAHSGGNIIQGFDAYLKNQTGGRRKYEVSETDRVFSNSSVTYQKSLELMGDGEETPAEADALTLTLAGPHSLPAPSSNMNNAMKGAPGLTTVVLPPARTQELSAAQQKKARDKEYQRRKRASASMRSLSTVSAEDENDSTVLTRRPSKRTRMVDDD</sequence>
<dbReference type="AlphaFoldDB" id="A0A4Y7Q735"/>
<accession>A0A4Y7Q735</accession>
<dbReference type="VEuPathDB" id="FungiDB:BD410DRAFT_747102"/>
<organism evidence="11 12">
    <name type="scientific">Rickenella mellea</name>
    <dbReference type="NCBI Taxonomy" id="50990"/>
    <lineage>
        <taxon>Eukaryota</taxon>
        <taxon>Fungi</taxon>
        <taxon>Dikarya</taxon>
        <taxon>Basidiomycota</taxon>
        <taxon>Agaricomycotina</taxon>
        <taxon>Agaricomycetes</taxon>
        <taxon>Hymenochaetales</taxon>
        <taxon>Rickenellaceae</taxon>
        <taxon>Rickenella</taxon>
    </lineage>
</organism>
<evidence type="ECO:0000256" key="3">
    <source>
        <dbReference type="ARBA" id="ARBA00018504"/>
    </source>
</evidence>
<evidence type="ECO:0000256" key="10">
    <source>
        <dbReference type="SAM" id="MobiDB-lite"/>
    </source>
</evidence>
<dbReference type="Proteomes" id="UP000294933">
    <property type="component" value="Unassembled WGS sequence"/>
</dbReference>
<comment type="similarity">
    <text evidence="2 9">Belongs to the EAF6 family.</text>
</comment>
<dbReference type="Pfam" id="PF09340">
    <property type="entry name" value="NuA4"/>
    <property type="match status" value="1"/>
</dbReference>
<name>A0A4Y7Q735_9AGAM</name>
<protein>
    <recommendedName>
        <fullName evidence="3 9">Chromatin modification-related protein EAF6</fullName>
    </recommendedName>
</protein>
<dbReference type="OrthoDB" id="440324at2759"/>
<comment type="function">
    <text evidence="9">Component of the NuA4 histone acetyltransferase complex which is involved in transcriptional activation of selected genes principally by acetylation of nucleosomal histone H4 and H2A. The NuA4 complex is also involved in DNA repair.</text>
</comment>
<evidence type="ECO:0000256" key="7">
    <source>
        <dbReference type="ARBA" id="ARBA00023163"/>
    </source>
</evidence>
<dbReference type="GO" id="GO:0035267">
    <property type="term" value="C:NuA4 histone acetyltransferase complex"/>
    <property type="evidence" value="ECO:0007669"/>
    <property type="project" value="UniProtKB-UniRule"/>
</dbReference>
<dbReference type="InterPro" id="IPR015418">
    <property type="entry name" value="Eaf6"/>
</dbReference>
<evidence type="ECO:0000256" key="9">
    <source>
        <dbReference type="RuleBase" id="RU368022"/>
    </source>
</evidence>
<dbReference type="EMBL" id="ML170171">
    <property type="protein sequence ID" value="TDL23141.1"/>
    <property type="molecule type" value="Genomic_DNA"/>
</dbReference>
<evidence type="ECO:0000256" key="2">
    <source>
        <dbReference type="ARBA" id="ARBA00010916"/>
    </source>
</evidence>
<proteinExistence type="inferred from homology"/>
<keyword evidence="7 9" id="KW-0804">Transcription</keyword>
<feature type="region of interest" description="Disordered" evidence="10">
    <location>
        <begin position="155"/>
        <end position="210"/>
    </location>
</feature>
<dbReference type="PANTHER" id="PTHR13476">
    <property type="entry name" value="CHROMATIN MODIFICATION-RELATED PROTEIN MEAF6"/>
    <property type="match status" value="1"/>
</dbReference>
<keyword evidence="6" id="KW-0175">Coiled coil</keyword>
<evidence type="ECO:0000256" key="1">
    <source>
        <dbReference type="ARBA" id="ARBA00004123"/>
    </source>
</evidence>
<evidence type="ECO:0000256" key="5">
    <source>
        <dbReference type="ARBA" id="ARBA00023015"/>
    </source>
</evidence>
<keyword evidence="4 9" id="KW-0156">Chromatin regulator</keyword>
<keyword evidence="5 9" id="KW-0805">Transcription regulation</keyword>
<dbReference type="GO" id="GO:0006281">
    <property type="term" value="P:DNA repair"/>
    <property type="evidence" value="ECO:0007669"/>
    <property type="project" value="UniProtKB-UniRule"/>
</dbReference>
<evidence type="ECO:0000256" key="6">
    <source>
        <dbReference type="ARBA" id="ARBA00023054"/>
    </source>
</evidence>
<evidence type="ECO:0000256" key="4">
    <source>
        <dbReference type="ARBA" id="ARBA00022853"/>
    </source>
</evidence>
<gene>
    <name evidence="11" type="ORF">BD410DRAFT_747102</name>
</gene>